<name>A0ABS4C073_9FLAO</name>
<reference evidence="2 3" key="1">
    <citation type="submission" date="2021-04" db="EMBL/GenBank/DDBJ databases">
        <title>Mariniflexile gromovii gen. nov., sp. nov., a gliding bacterium isolated from the sea urchin Strongylocentrotus intermedius.</title>
        <authorList>
            <person name="Ko S."/>
            <person name="Le V."/>
            <person name="Ahn C.-Y."/>
            <person name="Oh H.-M."/>
        </authorList>
    </citation>
    <scope>NUCLEOTIDE SEQUENCE [LARGE SCALE GENOMIC DNA]</scope>
    <source>
        <strain evidence="2 3">KCTC 12570</strain>
    </source>
</reference>
<evidence type="ECO:0008006" key="4">
    <source>
        <dbReference type="Google" id="ProtNLM"/>
    </source>
</evidence>
<evidence type="ECO:0000256" key="1">
    <source>
        <dbReference type="SAM" id="Phobius"/>
    </source>
</evidence>
<protein>
    <recommendedName>
        <fullName evidence="4">PH (Pleckstrin Homology) domain-containing protein</fullName>
    </recommendedName>
</protein>
<feature type="transmembrane region" description="Helical" evidence="1">
    <location>
        <begin position="30"/>
        <end position="49"/>
    </location>
</feature>
<dbReference type="EMBL" id="JAGJCB010000048">
    <property type="protein sequence ID" value="MBP0905877.1"/>
    <property type="molecule type" value="Genomic_DNA"/>
</dbReference>
<gene>
    <name evidence="2" type="ORF">J8H85_18825</name>
</gene>
<feature type="transmembrane region" description="Helical" evidence="1">
    <location>
        <begin position="7"/>
        <end position="24"/>
    </location>
</feature>
<comment type="caution">
    <text evidence="2">The sequence shown here is derived from an EMBL/GenBank/DDBJ whole genome shotgun (WGS) entry which is preliminary data.</text>
</comment>
<dbReference type="Proteomes" id="UP000670776">
    <property type="component" value="Unassembled WGS sequence"/>
</dbReference>
<feature type="transmembrane region" description="Helical" evidence="1">
    <location>
        <begin position="61"/>
        <end position="77"/>
    </location>
</feature>
<organism evidence="2 3">
    <name type="scientific">Mariniflexile gromovii</name>
    <dbReference type="NCBI Taxonomy" id="362523"/>
    <lineage>
        <taxon>Bacteria</taxon>
        <taxon>Pseudomonadati</taxon>
        <taxon>Bacteroidota</taxon>
        <taxon>Flavobacteriia</taxon>
        <taxon>Flavobacteriales</taxon>
        <taxon>Flavobacteriaceae</taxon>
        <taxon>Mariniflexile</taxon>
    </lineage>
</organism>
<keyword evidence="1" id="KW-0812">Transmembrane</keyword>
<evidence type="ECO:0000313" key="3">
    <source>
        <dbReference type="Proteomes" id="UP000670776"/>
    </source>
</evidence>
<sequence length="163" mass="19304">MLKIIRITFYIVLFLFLLDIFNLFQTKIGFLKAIIYYGILILPIPLLIMEFKANRNLSEPILRKGIPILTIIGLIYSNPLKLIFQTQTWKTQTIELINENKENHKVEFQMRDIGALGYAKRNAEVYYLTKYFYVVLSENYDDRNFIGTDWKRVDQNINEIGLK</sequence>
<keyword evidence="1" id="KW-0472">Membrane</keyword>
<evidence type="ECO:0000313" key="2">
    <source>
        <dbReference type="EMBL" id="MBP0905877.1"/>
    </source>
</evidence>
<proteinExistence type="predicted"/>
<accession>A0ABS4C073</accession>
<keyword evidence="1" id="KW-1133">Transmembrane helix</keyword>
<keyword evidence="3" id="KW-1185">Reference proteome</keyword>